<dbReference type="InterPro" id="IPR013727">
    <property type="entry name" value="2CSK_N"/>
</dbReference>
<dbReference type="GO" id="GO:0000155">
    <property type="term" value="F:phosphorelay sensor kinase activity"/>
    <property type="evidence" value="ECO:0007669"/>
    <property type="project" value="InterPro"/>
</dbReference>
<keyword evidence="4" id="KW-0597">Phosphoprotein</keyword>
<evidence type="ECO:0000259" key="11">
    <source>
        <dbReference type="PROSITE" id="PS50109"/>
    </source>
</evidence>
<keyword evidence="6 10" id="KW-0812">Transmembrane</keyword>
<evidence type="ECO:0000256" key="9">
    <source>
        <dbReference type="ARBA" id="ARBA00023012"/>
    </source>
</evidence>
<evidence type="ECO:0000313" key="13">
    <source>
        <dbReference type="EMBL" id="GHC59482.1"/>
    </source>
</evidence>
<evidence type="ECO:0000256" key="8">
    <source>
        <dbReference type="ARBA" id="ARBA00022989"/>
    </source>
</evidence>
<dbReference type="Proteomes" id="UP000638981">
    <property type="component" value="Unassembled WGS sequence"/>
</dbReference>
<evidence type="ECO:0000259" key="12">
    <source>
        <dbReference type="PROSITE" id="PS50885"/>
    </source>
</evidence>
<dbReference type="InterPro" id="IPR050428">
    <property type="entry name" value="TCS_sensor_his_kinase"/>
</dbReference>
<evidence type="ECO:0000313" key="14">
    <source>
        <dbReference type="Proteomes" id="UP000638981"/>
    </source>
</evidence>
<keyword evidence="14" id="KW-1185">Reference proteome</keyword>
<evidence type="ECO:0000256" key="1">
    <source>
        <dbReference type="ARBA" id="ARBA00000085"/>
    </source>
</evidence>
<dbReference type="PROSITE" id="PS51257">
    <property type="entry name" value="PROKAR_LIPOPROTEIN"/>
    <property type="match status" value="1"/>
</dbReference>
<feature type="transmembrane region" description="Helical" evidence="10">
    <location>
        <begin position="163"/>
        <end position="182"/>
    </location>
</feature>
<dbReference type="SUPFAM" id="SSF55874">
    <property type="entry name" value="ATPase domain of HSP90 chaperone/DNA topoisomerase II/histidine kinase"/>
    <property type="match status" value="1"/>
</dbReference>
<dbReference type="Gene3D" id="1.10.287.130">
    <property type="match status" value="1"/>
</dbReference>
<dbReference type="Gene3D" id="3.30.565.10">
    <property type="entry name" value="Histidine kinase-like ATPase, C-terminal domain"/>
    <property type="match status" value="1"/>
</dbReference>
<comment type="catalytic activity">
    <reaction evidence="1">
        <text>ATP + protein L-histidine = ADP + protein N-phospho-L-histidine.</text>
        <dbReference type="EC" id="2.7.13.3"/>
    </reaction>
</comment>
<dbReference type="CDD" id="cd00075">
    <property type="entry name" value="HATPase"/>
    <property type="match status" value="1"/>
</dbReference>
<dbReference type="PROSITE" id="PS50109">
    <property type="entry name" value="HIS_KIN"/>
    <property type="match status" value="1"/>
</dbReference>
<dbReference type="PANTHER" id="PTHR45436:SF1">
    <property type="entry name" value="SENSOR PROTEIN QSEC"/>
    <property type="match status" value="1"/>
</dbReference>
<gene>
    <name evidence="13" type="ORF">GCM10007315_24020</name>
</gene>
<dbReference type="Pfam" id="PF08521">
    <property type="entry name" value="2CSK_N"/>
    <property type="match status" value="1"/>
</dbReference>
<comment type="caution">
    <text evidence="13">The sequence shown here is derived from an EMBL/GenBank/DDBJ whole genome shotgun (WGS) entry which is preliminary data.</text>
</comment>
<dbReference type="InterPro" id="IPR036890">
    <property type="entry name" value="HATPase_C_sf"/>
</dbReference>
<dbReference type="SMART" id="SM00388">
    <property type="entry name" value="HisKA"/>
    <property type="match status" value="1"/>
</dbReference>
<feature type="domain" description="Histidine kinase" evidence="11">
    <location>
        <begin position="238"/>
        <end position="449"/>
    </location>
</feature>
<evidence type="ECO:0000256" key="6">
    <source>
        <dbReference type="ARBA" id="ARBA00022692"/>
    </source>
</evidence>
<accession>A0A918WM42</accession>
<organism evidence="13 14">
    <name type="scientific">Neogemmobacter tilapiae</name>
    <dbReference type="NCBI Taxonomy" id="875041"/>
    <lineage>
        <taxon>Bacteria</taxon>
        <taxon>Pseudomonadati</taxon>
        <taxon>Pseudomonadota</taxon>
        <taxon>Alphaproteobacteria</taxon>
        <taxon>Rhodobacterales</taxon>
        <taxon>Paracoccaceae</taxon>
        <taxon>Neogemmobacter</taxon>
    </lineage>
</organism>
<keyword evidence="8 10" id="KW-1133">Transmembrane helix</keyword>
<dbReference type="CDD" id="cd00082">
    <property type="entry name" value="HisKA"/>
    <property type="match status" value="1"/>
</dbReference>
<dbReference type="EC" id="2.7.13.3" evidence="3"/>
<dbReference type="PANTHER" id="PTHR45436">
    <property type="entry name" value="SENSOR HISTIDINE KINASE YKOH"/>
    <property type="match status" value="1"/>
</dbReference>
<keyword evidence="10" id="KW-0472">Membrane</keyword>
<keyword evidence="7 13" id="KW-0418">Kinase</keyword>
<dbReference type="SUPFAM" id="SSF47384">
    <property type="entry name" value="Homodimeric domain of signal transducing histidine kinase"/>
    <property type="match status" value="1"/>
</dbReference>
<evidence type="ECO:0000256" key="7">
    <source>
        <dbReference type="ARBA" id="ARBA00022777"/>
    </source>
</evidence>
<dbReference type="InterPro" id="IPR005467">
    <property type="entry name" value="His_kinase_dom"/>
</dbReference>
<reference evidence="13" key="2">
    <citation type="submission" date="2020-09" db="EMBL/GenBank/DDBJ databases">
        <authorList>
            <person name="Sun Q."/>
            <person name="Kim S."/>
        </authorList>
    </citation>
    <scope>NUCLEOTIDE SEQUENCE</scope>
    <source>
        <strain evidence="13">KCTC 23310</strain>
    </source>
</reference>
<dbReference type="Pfam" id="PF02518">
    <property type="entry name" value="HATPase_c"/>
    <property type="match status" value="1"/>
</dbReference>
<dbReference type="AlphaFoldDB" id="A0A918WM42"/>
<dbReference type="InterPro" id="IPR003594">
    <property type="entry name" value="HATPase_dom"/>
</dbReference>
<comment type="subcellular location">
    <subcellularLocation>
        <location evidence="2">Membrane</location>
    </subcellularLocation>
</comment>
<proteinExistence type="predicted"/>
<dbReference type="RefSeq" id="WP_189411925.1">
    <property type="nucleotide sequence ID" value="NZ_BMYJ01000007.1"/>
</dbReference>
<dbReference type="GO" id="GO:0005886">
    <property type="term" value="C:plasma membrane"/>
    <property type="evidence" value="ECO:0007669"/>
    <property type="project" value="TreeGrafter"/>
</dbReference>
<dbReference type="Pfam" id="PF00512">
    <property type="entry name" value="HisKA"/>
    <property type="match status" value="1"/>
</dbReference>
<dbReference type="InterPro" id="IPR003660">
    <property type="entry name" value="HAMP_dom"/>
</dbReference>
<keyword evidence="9" id="KW-0902">Two-component regulatory system</keyword>
<evidence type="ECO:0000256" key="10">
    <source>
        <dbReference type="SAM" id="Phobius"/>
    </source>
</evidence>
<name>A0A918WM42_9RHOB</name>
<dbReference type="InterPro" id="IPR003661">
    <property type="entry name" value="HisK_dim/P_dom"/>
</dbReference>
<dbReference type="InterPro" id="IPR036097">
    <property type="entry name" value="HisK_dim/P_sf"/>
</dbReference>
<dbReference type="EMBL" id="BMYJ01000007">
    <property type="protein sequence ID" value="GHC59482.1"/>
    <property type="molecule type" value="Genomic_DNA"/>
</dbReference>
<dbReference type="PROSITE" id="PS50885">
    <property type="entry name" value="HAMP"/>
    <property type="match status" value="1"/>
</dbReference>
<dbReference type="SMART" id="SM00387">
    <property type="entry name" value="HATPase_c"/>
    <property type="match status" value="1"/>
</dbReference>
<evidence type="ECO:0000256" key="4">
    <source>
        <dbReference type="ARBA" id="ARBA00022553"/>
    </source>
</evidence>
<evidence type="ECO:0000256" key="5">
    <source>
        <dbReference type="ARBA" id="ARBA00022679"/>
    </source>
</evidence>
<keyword evidence="5" id="KW-0808">Transferase</keyword>
<reference evidence="13" key="1">
    <citation type="journal article" date="2014" name="Int. J. Syst. Evol. Microbiol.">
        <title>Complete genome sequence of Corynebacterium casei LMG S-19264T (=DSM 44701T), isolated from a smear-ripened cheese.</title>
        <authorList>
            <consortium name="US DOE Joint Genome Institute (JGI-PGF)"/>
            <person name="Walter F."/>
            <person name="Albersmeier A."/>
            <person name="Kalinowski J."/>
            <person name="Ruckert C."/>
        </authorList>
    </citation>
    <scope>NUCLEOTIDE SEQUENCE</scope>
    <source>
        <strain evidence="13">KCTC 23310</strain>
    </source>
</reference>
<evidence type="ECO:0000256" key="3">
    <source>
        <dbReference type="ARBA" id="ARBA00012438"/>
    </source>
</evidence>
<feature type="domain" description="HAMP" evidence="12">
    <location>
        <begin position="179"/>
        <end position="230"/>
    </location>
</feature>
<evidence type="ECO:0000256" key="2">
    <source>
        <dbReference type="ARBA" id="ARBA00004370"/>
    </source>
</evidence>
<protein>
    <recommendedName>
        <fullName evidence="3">histidine kinase</fullName>
        <ecNumber evidence="3">2.7.13.3</ecNumber>
    </recommendedName>
</protein>
<sequence length="449" mass="46917">MTRPASLRFRLLFWLVLATACIGVLALIDTRAEALRTARDVSDRVLAGAALAIAERVSVDAEGGAQVAIPFSALDMLSSAAQDQVFYRVDGPGGLLTGYEELTPAENGFADGEIGGVAIRKATVRRELTTGEGSFVVTVTVAESTRAREALARAILTRSALRLVLLIGGAAVVAALAATLALRPARQLSQTIAERAAGDLGAIVVKAPAELMPVVEALNGFLLRLHKALAALQSFAGNANHQIRTPLTVARTQMALARRATTPEASRAALAKADAALIRAERVLAQLLVLARLGAEGAGPKLVPADLVQVARQVTEELLPDALRAGHDLGFEGPDGVVTVETEPVLLGEALRNLITNALYHTPPGTEITVRVEEDGVLAVQDNGPALPAPLLAELTQRLQPDTGAAPVRIAQHGLGLIIVRDIATALNGFVRLKSGPDGRGLMVRLKVG</sequence>